<dbReference type="EMBL" id="DPRK01000271">
    <property type="protein sequence ID" value="HCY83167.1"/>
    <property type="molecule type" value="Genomic_DNA"/>
</dbReference>
<dbReference type="AlphaFoldDB" id="A0A3D6BWU1"/>
<evidence type="ECO:0000313" key="1">
    <source>
        <dbReference type="EMBL" id="HCY83167.1"/>
    </source>
</evidence>
<proteinExistence type="predicted"/>
<protein>
    <submittedName>
        <fullName evidence="1">Uncharacterized protein</fullName>
    </submittedName>
</protein>
<feature type="non-terminal residue" evidence="1">
    <location>
        <position position="104"/>
    </location>
</feature>
<evidence type="ECO:0000313" key="2">
    <source>
        <dbReference type="Proteomes" id="UP000263268"/>
    </source>
</evidence>
<name>A0A3D6BWU1_9FLAO</name>
<accession>A0A3D6BWU1</accession>
<gene>
    <name evidence="1" type="ORF">DHV22_16970</name>
</gene>
<organism evidence="1 2">
    <name type="scientific">Xanthomarina gelatinilytica</name>
    <dbReference type="NCBI Taxonomy" id="1137281"/>
    <lineage>
        <taxon>Bacteria</taxon>
        <taxon>Pseudomonadati</taxon>
        <taxon>Bacteroidota</taxon>
        <taxon>Flavobacteriia</taxon>
        <taxon>Flavobacteriales</taxon>
        <taxon>Flavobacteriaceae</taxon>
        <taxon>Xanthomarina</taxon>
    </lineage>
</organism>
<reference evidence="1 2" key="1">
    <citation type="journal article" date="2018" name="Nat. Biotechnol.">
        <title>A standardized bacterial taxonomy based on genome phylogeny substantially revises the tree of life.</title>
        <authorList>
            <person name="Parks D.H."/>
            <person name="Chuvochina M."/>
            <person name="Waite D.W."/>
            <person name="Rinke C."/>
            <person name="Skarshewski A."/>
            <person name="Chaumeil P.A."/>
            <person name="Hugenholtz P."/>
        </authorList>
    </citation>
    <scope>NUCLEOTIDE SEQUENCE [LARGE SCALE GENOMIC DNA]</scope>
    <source>
        <strain evidence="1">UBA10227</strain>
    </source>
</reference>
<feature type="non-terminal residue" evidence="1">
    <location>
        <position position="1"/>
    </location>
</feature>
<dbReference type="Proteomes" id="UP000263268">
    <property type="component" value="Unassembled WGS sequence"/>
</dbReference>
<comment type="caution">
    <text evidence="1">The sequence shown here is derived from an EMBL/GenBank/DDBJ whole genome shotgun (WGS) entry which is preliminary data.</text>
</comment>
<sequence>IGDTSVEIKLTTGDLDIFGNLQADLIIINNIITVLNSQLPDATVQINNILLECGNRQITIDYTIFNINSTDILAANVPIAIYANNELIGSTFTTNELVIGASEN</sequence>